<dbReference type="Proteomes" id="UP001283361">
    <property type="component" value="Unassembled WGS sequence"/>
</dbReference>
<evidence type="ECO:0000313" key="8">
    <source>
        <dbReference type="EMBL" id="KAK3783623.1"/>
    </source>
</evidence>
<gene>
    <name evidence="8" type="ORF">RRG08_030578</name>
</gene>
<evidence type="ECO:0000313" key="9">
    <source>
        <dbReference type="Proteomes" id="UP001283361"/>
    </source>
</evidence>
<keyword evidence="9" id="KW-1185">Reference proteome</keyword>
<evidence type="ECO:0000259" key="7">
    <source>
        <dbReference type="PROSITE" id="PS50262"/>
    </source>
</evidence>
<dbReference type="PANTHER" id="PTHR46641">
    <property type="entry name" value="FMRFAMIDE RECEPTOR-RELATED"/>
    <property type="match status" value="1"/>
</dbReference>
<dbReference type="Pfam" id="PF10328">
    <property type="entry name" value="7TM_GPCR_Srx"/>
    <property type="match status" value="1"/>
</dbReference>
<protein>
    <recommendedName>
        <fullName evidence="7">G-protein coupled receptors family 1 profile domain-containing protein</fullName>
    </recommendedName>
</protein>
<feature type="region of interest" description="Disordered" evidence="5">
    <location>
        <begin position="368"/>
        <end position="400"/>
    </location>
</feature>
<evidence type="ECO:0000256" key="4">
    <source>
        <dbReference type="ARBA" id="ARBA00023136"/>
    </source>
</evidence>
<organism evidence="8 9">
    <name type="scientific">Elysia crispata</name>
    <name type="common">lettuce slug</name>
    <dbReference type="NCBI Taxonomy" id="231223"/>
    <lineage>
        <taxon>Eukaryota</taxon>
        <taxon>Metazoa</taxon>
        <taxon>Spiralia</taxon>
        <taxon>Lophotrochozoa</taxon>
        <taxon>Mollusca</taxon>
        <taxon>Gastropoda</taxon>
        <taxon>Heterobranchia</taxon>
        <taxon>Euthyneura</taxon>
        <taxon>Panpulmonata</taxon>
        <taxon>Sacoglossa</taxon>
        <taxon>Placobranchoidea</taxon>
        <taxon>Plakobranchidae</taxon>
        <taxon>Elysia</taxon>
    </lineage>
</organism>
<feature type="transmembrane region" description="Helical" evidence="6">
    <location>
        <begin position="209"/>
        <end position="229"/>
    </location>
</feature>
<dbReference type="GO" id="GO:0016020">
    <property type="term" value="C:membrane"/>
    <property type="evidence" value="ECO:0007669"/>
    <property type="project" value="UniProtKB-SubCell"/>
</dbReference>
<comment type="caution">
    <text evidence="8">The sequence shown here is derived from an EMBL/GenBank/DDBJ whole genome shotgun (WGS) entry which is preliminary data.</text>
</comment>
<dbReference type="InterPro" id="IPR017452">
    <property type="entry name" value="GPCR_Rhodpsn_7TM"/>
</dbReference>
<feature type="transmembrane region" description="Helical" evidence="6">
    <location>
        <begin position="147"/>
        <end position="170"/>
    </location>
</feature>
<keyword evidence="4 6" id="KW-0472">Membrane</keyword>
<comment type="subcellular location">
    <subcellularLocation>
        <location evidence="1">Membrane</location>
    </subcellularLocation>
</comment>
<evidence type="ECO:0000256" key="3">
    <source>
        <dbReference type="ARBA" id="ARBA00022989"/>
    </source>
</evidence>
<proteinExistence type="predicted"/>
<evidence type="ECO:0000256" key="6">
    <source>
        <dbReference type="SAM" id="Phobius"/>
    </source>
</evidence>
<dbReference type="EMBL" id="JAWDGP010002378">
    <property type="protein sequence ID" value="KAK3783623.1"/>
    <property type="molecule type" value="Genomic_DNA"/>
</dbReference>
<feature type="domain" description="G-protein coupled receptors family 1 profile" evidence="7">
    <location>
        <begin position="43"/>
        <end position="316"/>
    </location>
</feature>
<dbReference type="InterPro" id="IPR052954">
    <property type="entry name" value="GPCR-Ligand_Int"/>
</dbReference>
<reference evidence="8" key="1">
    <citation type="journal article" date="2023" name="G3 (Bethesda)">
        <title>A reference genome for the long-term kleptoplast-retaining sea slug Elysia crispata morphotype clarki.</title>
        <authorList>
            <person name="Eastman K.E."/>
            <person name="Pendleton A.L."/>
            <person name="Shaikh M.A."/>
            <person name="Suttiyut T."/>
            <person name="Ogas R."/>
            <person name="Tomko P."/>
            <person name="Gavelis G."/>
            <person name="Widhalm J.R."/>
            <person name="Wisecaver J.H."/>
        </authorList>
    </citation>
    <scope>NUCLEOTIDE SEQUENCE</scope>
    <source>
        <strain evidence="8">ECLA1</strain>
    </source>
</reference>
<keyword evidence="2 6" id="KW-0812">Transmembrane</keyword>
<evidence type="ECO:0000256" key="2">
    <source>
        <dbReference type="ARBA" id="ARBA00022692"/>
    </source>
</evidence>
<feature type="transmembrane region" description="Helical" evidence="6">
    <location>
        <begin position="63"/>
        <end position="83"/>
    </location>
</feature>
<dbReference type="Gene3D" id="1.20.1070.10">
    <property type="entry name" value="Rhodopsin 7-helix transmembrane proteins"/>
    <property type="match status" value="1"/>
</dbReference>
<dbReference type="SUPFAM" id="SSF81321">
    <property type="entry name" value="Family A G protein-coupled receptor-like"/>
    <property type="match status" value="1"/>
</dbReference>
<dbReference type="PROSITE" id="PS50262">
    <property type="entry name" value="G_PROTEIN_RECEP_F1_2"/>
    <property type="match status" value="1"/>
</dbReference>
<sequence length="425" mass="47668">MLSELNATLPLETFEKPFKREHDIFSGIVHPLYPILLLAGLIANTLNIVTFIKAGVKDSVTTLLLTISVSDAIFLCLFVPVAVRNGFSWLGINRNRVLNEMFLILSWPAFTMYDFSAYTTIFLGVTRCACVAMPLRFKSVFTTKRTVISVIVLFCIDVLLHIPVLSILALKWKTDAQRNITYLSVGFVGNRFDRAFKQSLNDIINKNTLQAVAFITIITCAALLSFKLYESSKVRSKPVGEVGSGEANPNTSHHLSPKDVRVVQSAILVCSIYIMAQLPSLLYTLLRNTVPEFSDRVYRLEVLEQIARKTYHIYMHSDPNSACTKNTPGLHTQLPQFFMYAKHAWPTYTIAPILYVRETRPAYTRATTINQTRGPPHPPGEPPNHIASQQQKNQPEAGLHAQCTRSLCRGTHPHTLCHAQRSPQG</sequence>
<name>A0AAE1A947_9GAST</name>
<dbReference type="InterPro" id="IPR019430">
    <property type="entry name" value="7TM_GPCR_serpentine_rcpt_Srx"/>
</dbReference>
<feature type="transmembrane region" description="Helical" evidence="6">
    <location>
        <begin position="32"/>
        <end position="51"/>
    </location>
</feature>
<evidence type="ECO:0000256" key="5">
    <source>
        <dbReference type="SAM" id="MobiDB-lite"/>
    </source>
</evidence>
<keyword evidence="3 6" id="KW-1133">Transmembrane helix</keyword>
<evidence type="ECO:0000256" key="1">
    <source>
        <dbReference type="ARBA" id="ARBA00004370"/>
    </source>
</evidence>
<accession>A0AAE1A947</accession>
<dbReference type="AlphaFoldDB" id="A0AAE1A947"/>